<keyword evidence="2" id="KW-1185">Reference proteome</keyword>
<evidence type="ECO:0000313" key="2">
    <source>
        <dbReference type="Proteomes" id="UP001172155"/>
    </source>
</evidence>
<protein>
    <submittedName>
        <fullName evidence="1">Uncharacterized protein</fullName>
    </submittedName>
</protein>
<name>A0AA40F508_9PEZI</name>
<organism evidence="1 2">
    <name type="scientific">Schizothecium vesticola</name>
    <dbReference type="NCBI Taxonomy" id="314040"/>
    <lineage>
        <taxon>Eukaryota</taxon>
        <taxon>Fungi</taxon>
        <taxon>Dikarya</taxon>
        <taxon>Ascomycota</taxon>
        <taxon>Pezizomycotina</taxon>
        <taxon>Sordariomycetes</taxon>
        <taxon>Sordariomycetidae</taxon>
        <taxon>Sordariales</taxon>
        <taxon>Schizotheciaceae</taxon>
        <taxon>Schizothecium</taxon>
    </lineage>
</organism>
<accession>A0AA40F508</accession>
<proteinExistence type="predicted"/>
<gene>
    <name evidence="1" type="ORF">B0T18DRAFT_426023</name>
</gene>
<dbReference type="EMBL" id="JAUKUD010000002">
    <property type="protein sequence ID" value="KAK0751375.1"/>
    <property type="molecule type" value="Genomic_DNA"/>
</dbReference>
<comment type="caution">
    <text evidence="1">The sequence shown here is derived from an EMBL/GenBank/DDBJ whole genome shotgun (WGS) entry which is preliminary data.</text>
</comment>
<dbReference type="Proteomes" id="UP001172155">
    <property type="component" value="Unassembled WGS sequence"/>
</dbReference>
<evidence type="ECO:0000313" key="1">
    <source>
        <dbReference type="EMBL" id="KAK0751375.1"/>
    </source>
</evidence>
<sequence>MKRLTGSYKDLLKLSLELVEDREILDTRAPLTARPSIAPLTCSSMQQQQAVNRVLSQTARFWDIVKAISTSSPETCPNSSSSCSSTSGFVSVGHGGQTRSGSTSSSSSASLINLGSIGHGWENASLNGNGDLDSNLSASSTLSLPSSAPGRQDHLLMINLVMTYINLLRNCRAVFTRLYQALQVTPPPESNAKLILPSLQFGEFQLENNVPIQVKVLIELTSGMLQRIGSAFGFNAVTGPGVPLSPDDHNYRLPFLNDPFAVSVREIILSQESMQGGVHGGEPPLVDIMSSLKLLLERR</sequence>
<reference evidence="1" key="1">
    <citation type="submission" date="2023-06" db="EMBL/GenBank/DDBJ databases">
        <title>Genome-scale phylogeny and comparative genomics of the fungal order Sordariales.</title>
        <authorList>
            <consortium name="Lawrence Berkeley National Laboratory"/>
            <person name="Hensen N."/>
            <person name="Bonometti L."/>
            <person name="Westerberg I."/>
            <person name="Brannstrom I.O."/>
            <person name="Guillou S."/>
            <person name="Cros-Aarteil S."/>
            <person name="Calhoun S."/>
            <person name="Haridas S."/>
            <person name="Kuo A."/>
            <person name="Mondo S."/>
            <person name="Pangilinan J."/>
            <person name="Riley R."/>
            <person name="LaButti K."/>
            <person name="Andreopoulos B."/>
            <person name="Lipzen A."/>
            <person name="Chen C."/>
            <person name="Yanf M."/>
            <person name="Daum C."/>
            <person name="Ng V."/>
            <person name="Clum A."/>
            <person name="Steindorff A."/>
            <person name="Ohm R."/>
            <person name="Martin F."/>
            <person name="Silar P."/>
            <person name="Natvig D."/>
            <person name="Lalanne C."/>
            <person name="Gautier V."/>
            <person name="Ament-velasquez S.L."/>
            <person name="Kruys A."/>
            <person name="Hutchinson M.I."/>
            <person name="Powell A.J."/>
            <person name="Barry K."/>
            <person name="Miller A.N."/>
            <person name="Grigoriev I.V."/>
            <person name="Debuchy R."/>
            <person name="Gladieux P."/>
            <person name="Thoren M.H."/>
            <person name="Johannesson H."/>
        </authorList>
    </citation>
    <scope>NUCLEOTIDE SEQUENCE</scope>
    <source>
        <strain evidence="1">SMH3187-1</strain>
    </source>
</reference>
<dbReference type="AlphaFoldDB" id="A0AA40F508"/>